<dbReference type="InterPro" id="IPR011765">
    <property type="entry name" value="Pept_M16_N"/>
</dbReference>
<organism evidence="5 6">
    <name type="scientific">Mycolicibacterium neworleansense</name>
    <dbReference type="NCBI Taxonomy" id="146018"/>
    <lineage>
        <taxon>Bacteria</taxon>
        <taxon>Bacillati</taxon>
        <taxon>Actinomycetota</taxon>
        <taxon>Actinomycetes</taxon>
        <taxon>Mycobacteriales</taxon>
        <taxon>Mycobacteriaceae</taxon>
        <taxon>Mycolicibacterium</taxon>
    </lineage>
</organism>
<comment type="similarity">
    <text evidence="1 2">Belongs to the peptidase M16 family.</text>
</comment>
<dbReference type="PANTHER" id="PTHR11851:SF49">
    <property type="entry name" value="MITOCHONDRIAL-PROCESSING PEPTIDASE SUBUNIT ALPHA"/>
    <property type="match status" value="1"/>
</dbReference>
<evidence type="ECO:0000259" key="4">
    <source>
        <dbReference type="Pfam" id="PF05193"/>
    </source>
</evidence>
<proteinExistence type="inferred from homology"/>
<dbReference type="PANTHER" id="PTHR11851">
    <property type="entry name" value="METALLOPROTEASE"/>
    <property type="match status" value="1"/>
</dbReference>
<dbReference type="InterPro" id="IPR050361">
    <property type="entry name" value="MPP/UQCRC_Complex"/>
</dbReference>
<evidence type="ECO:0000256" key="1">
    <source>
        <dbReference type="ARBA" id="ARBA00007261"/>
    </source>
</evidence>
<dbReference type="InterPro" id="IPR001431">
    <property type="entry name" value="Pept_M16_Zn_BS"/>
</dbReference>
<sequence>MVTEYIPSVRSASVGVWVGVGSRDEGRSVAGAAHFLEHLLFKATPTRTAVDIAQSVDAVGGELNAFTTREHTCYYAHVLDSDLELAVDLVADVVLRGRCASEDVEVERDVVLEEIAMRDDDPEDSLGDVFLTAMFGDHPVGRPVIGSVESIETMTRAQLHSFHVRRYTPERMIVAVAGNIDHDVVVSLVRQHFGPRLEAGRTAVAPRKGAGRVGGKPSLLVVDREGEQTHVSLGVRTPGRHWEHRWALSVLNTALGGGLSSRLFQQIRESRGLAYSVYSTVDTFADSGALSVYAGCQPERFDEVVRLTTEVLEGVARDGITADECRIAKGSLRGGLVLGLEDSGSRMHRIGRSELNYGEHRTIDHTLAQIEAVTLEEVNAVAHQLLSRDYGAAVLGPYCSKKTLPQQLRSLTG</sequence>
<reference evidence="6" key="1">
    <citation type="submission" date="2015-07" db="EMBL/GenBank/DDBJ databases">
        <authorList>
            <person name="Urmite Genomes"/>
        </authorList>
    </citation>
    <scope>NUCLEOTIDE SEQUENCE [LARGE SCALE GENOMIC DNA]</scope>
    <source>
        <strain evidence="6">type strain: ATCC 49404</strain>
    </source>
</reference>
<dbReference type="InterPro" id="IPR011249">
    <property type="entry name" value="Metalloenz_LuxS/M16"/>
</dbReference>
<dbReference type="Proteomes" id="UP000199147">
    <property type="component" value="Unassembled WGS sequence"/>
</dbReference>
<gene>
    <name evidence="5" type="ORF">BN2156_01818</name>
</gene>
<name>A0A0H5RMH1_9MYCO</name>
<dbReference type="Gene3D" id="3.30.830.10">
    <property type="entry name" value="Metalloenzyme, LuxS/M16 peptidase-like"/>
    <property type="match status" value="2"/>
</dbReference>
<protein>
    <submittedName>
        <fullName evidence="5">Peptidase, M16 family protein</fullName>
    </submittedName>
</protein>
<feature type="domain" description="Peptidase M16 C-terminal" evidence="4">
    <location>
        <begin position="154"/>
        <end position="330"/>
    </location>
</feature>
<feature type="domain" description="Peptidase M16 N-terminal" evidence="3">
    <location>
        <begin position="1"/>
        <end position="146"/>
    </location>
</feature>
<dbReference type="Pfam" id="PF05193">
    <property type="entry name" value="Peptidase_M16_C"/>
    <property type="match status" value="1"/>
</dbReference>
<evidence type="ECO:0000256" key="2">
    <source>
        <dbReference type="RuleBase" id="RU004447"/>
    </source>
</evidence>
<dbReference type="GO" id="GO:0004222">
    <property type="term" value="F:metalloendopeptidase activity"/>
    <property type="evidence" value="ECO:0007669"/>
    <property type="project" value="InterPro"/>
</dbReference>
<dbReference type="InterPro" id="IPR007863">
    <property type="entry name" value="Peptidase_M16_C"/>
</dbReference>
<keyword evidence="6" id="KW-1185">Reference proteome</keyword>
<evidence type="ECO:0000313" key="6">
    <source>
        <dbReference type="Proteomes" id="UP000199147"/>
    </source>
</evidence>
<dbReference type="GO" id="GO:0046872">
    <property type="term" value="F:metal ion binding"/>
    <property type="evidence" value="ECO:0007669"/>
    <property type="project" value="InterPro"/>
</dbReference>
<evidence type="ECO:0000313" key="5">
    <source>
        <dbReference type="EMBL" id="CRZ14961.1"/>
    </source>
</evidence>
<evidence type="ECO:0000259" key="3">
    <source>
        <dbReference type="Pfam" id="PF00675"/>
    </source>
</evidence>
<dbReference type="STRING" id="146018.BN2156_01818"/>
<dbReference type="PROSITE" id="PS00143">
    <property type="entry name" value="INSULINASE"/>
    <property type="match status" value="1"/>
</dbReference>
<dbReference type="FunFam" id="3.30.830.10:FF:000008">
    <property type="entry name" value="Mitochondrial-processing peptidase subunit beta"/>
    <property type="match status" value="1"/>
</dbReference>
<dbReference type="GO" id="GO:0006508">
    <property type="term" value="P:proteolysis"/>
    <property type="evidence" value="ECO:0007669"/>
    <property type="project" value="InterPro"/>
</dbReference>
<dbReference type="EMBL" id="CWKH01000001">
    <property type="protein sequence ID" value="CRZ14961.1"/>
    <property type="molecule type" value="Genomic_DNA"/>
</dbReference>
<dbReference type="SUPFAM" id="SSF63411">
    <property type="entry name" value="LuxS/MPP-like metallohydrolase"/>
    <property type="match status" value="2"/>
</dbReference>
<dbReference type="AlphaFoldDB" id="A0A0H5RMH1"/>
<accession>A0A0H5RMH1</accession>
<dbReference type="Pfam" id="PF00675">
    <property type="entry name" value="Peptidase_M16"/>
    <property type="match status" value="1"/>
</dbReference>